<dbReference type="EMBL" id="PYDT01000005">
    <property type="protein sequence ID" value="THU59284.1"/>
    <property type="molecule type" value="Genomic_DNA"/>
</dbReference>
<feature type="compositionally biased region" description="Low complexity" evidence="6">
    <location>
        <begin position="562"/>
        <end position="573"/>
    </location>
</feature>
<gene>
    <name evidence="9" type="ORF">C4D60_Mb07t00500</name>
</gene>
<keyword evidence="3 4" id="KW-0539">Nucleus</keyword>
<evidence type="ECO:0000256" key="5">
    <source>
        <dbReference type="RuleBase" id="RU367127"/>
    </source>
</evidence>
<sequence length="607" mass="65591">MDFGGVVSMDGFVGASSGGGSLLSCSLTTSNAEVCRPKGLPGCGFQKLGRSAEPDDCDWRSLKMARTEAMVTTPNEAPPFLPGSTTTHHSLFPYGEQMLSFSSTSKQDALMLSCEGALPYYCSPSASSPTPSSYLRSAGLYSGSSDVNINGVLARVRGPFTPSQWLELEHQALIYKYIVAKVPVPPNLLTPIRRSLSSSGFHPLSDGSFGSNSLGWGPFYVGYSGNADPEPGRCRRTDGKKWRCSRDAVADQKYCERHMNRGRHRSRKHVEGQSGHAAKAMPVIAASQSATAVSGAGSSSSLGSAHPQTKTLQPNVREVCTAPFNMMAMNKENANDQRQDPVSLSMLNSMNPKPTSSLFSIPEHHNAFETTSSRADLQLVATDSHLNPATRSFSDKSCIPSSKLEVLRPQSHPLHHFIDDWSKTQSDRSTITWPEIEEMQFERTQLSMSIPVASSEFSSSSSPHHENLTLSPLKLSREYNLPHMDSRINVLSEVNQRQISWIPISWETSMAGPLGEALANTNSMPKDQSKNCSSSSSLNLLTDGWDSSPRMESSPTGVLQKTSFGSLTSSTGSNPRAENRKAHESTASLSDDLLGPTLVGPPTIPSL</sequence>
<comment type="caution">
    <text evidence="9">The sequence shown here is derived from an EMBL/GenBank/DDBJ whole genome shotgun (WGS) entry which is preliminary data.</text>
</comment>
<comment type="similarity">
    <text evidence="2 5">Belongs to the GRF family.</text>
</comment>
<dbReference type="PANTHER" id="PTHR31602">
    <property type="entry name" value="GROWTH-REGULATING FACTOR 5"/>
    <property type="match status" value="1"/>
</dbReference>
<name>A0A4S8JDS8_MUSBA</name>
<dbReference type="PROSITE" id="PS51666">
    <property type="entry name" value="QLQ"/>
    <property type="match status" value="1"/>
</dbReference>
<keyword evidence="10" id="KW-1185">Reference proteome</keyword>
<dbReference type="GO" id="GO:0032502">
    <property type="term" value="P:developmental process"/>
    <property type="evidence" value="ECO:0007669"/>
    <property type="project" value="InterPro"/>
</dbReference>
<evidence type="ECO:0000256" key="4">
    <source>
        <dbReference type="PROSITE-ProRule" id="PRU01002"/>
    </source>
</evidence>
<dbReference type="InterPro" id="IPR031137">
    <property type="entry name" value="GRF"/>
</dbReference>
<feature type="compositionally biased region" description="Polar residues" evidence="6">
    <location>
        <begin position="519"/>
        <end position="532"/>
    </location>
</feature>
<dbReference type="SMART" id="SM00951">
    <property type="entry name" value="QLQ"/>
    <property type="match status" value="1"/>
</dbReference>
<dbReference type="InterPro" id="IPR014977">
    <property type="entry name" value="WRC_dom"/>
</dbReference>
<evidence type="ECO:0000313" key="9">
    <source>
        <dbReference type="EMBL" id="THU59284.1"/>
    </source>
</evidence>
<feature type="compositionally biased region" description="Polar residues" evidence="6">
    <location>
        <begin position="550"/>
        <end position="561"/>
    </location>
</feature>
<keyword evidence="5" id="KW-0804">Transcription</keyword>
<dbReference type="GO" id="GO:0005634">
    <property type="term" value="C:nucleus"/>
    <property type="evidence" value="ECO:0007669"/>
    <property type="project" value="UniProtKB-SubCell"/>
</dbReference>
<keyword evidence="5" id="KW-0805">Transcription regulation</keyword>
<comment type="domain">
    <text evidence="5">The QLQ domain and WRC domain may be involved in protein-protein interaction and DNA-binding, respectively.</text>
</comment>
<feature type="short sequence motif" description="Bipartite nuclear localization signal" evidence="4">
    <location>
        <begin position="233"/>
        <end position="243"/>
    </location>
</feature>
<dbReference type="Pfam" id="PF08879">
    <property type="entry name" value="WRC"/>
    <property type="match status" value="1"/>
</dbReference>
<feature type="region of interest" description="Disordered" evidence="6">
    <location>
        <begin position="517"/>
        <end position="607"/>
    </location>
</feature>
<comment type="subcellular location">
    <subcellularLocation>
        <location evidence="1 4 5">Nucleus</location>
    </subcellularLocation>
</comment>
<dbReference type="GO" id="GO:0006351">
    <property type="term" value="P:DNA-templated transcription"/>
    <property type="evidence" value="ECO:0007669"/>
    <property type="project" value="UniProtKB-UniRule"/>
</dbReference>
<evidence type="ECO:0000256" key="2">
    <source>
        <dbReference type="ARBA" id="ARBA00008122"/>
    </source>
</evidence>
<evidence type="ECO:0000259" key="8">
    <source>
        <dbReference type="PROSITE" id="PS51667"/>
    </source>
</evidence>
<protein>
    <recommendedName>
        <fullName evidence="5">Growth-regulating factor</fullName>
    </recommendedName>
</protein>
<dbReference type="GO" id="GO:0006355">
    <property type="term" value="P:regulation of DNA-templated transcription"/>
    <property type="evidence" value="ECO:0007669"/>
    <property type="project" value="InterPro"/>
</dbReference>
<proteinExistence type="inferred from homology"/>
<dbReference type="PANTHER" id="PTHR31602:SF42">
    <property type="entry name" value="GROWTH-REGULATING FACTOR 2"/>
    <property type="match status" value="1"/>
</dbReference>
<evidence type="ECO:0000256" key="1">
    <source>
        <dbReference type="ARBA" id="ARBA00004123"/>
    </source>
</evidence>
<comment type="function">
    <text evidence="5">Transcription activator.</text>
</comment>
<accession>A0A4S8JDS8</accession>
<evidence type="ECO:0000256" key="3">
    <source>
        <dbReference type="ARBA" id="ARBA00023242"/>
    </source>
</evidence>
<dbReference type="Proteomes" id="UP000317650">
    <property type="component" value="Chromosome 7"/>
</dbReference>
<feature type="domain" description="WRC" evidence="8">
    <location>
        <begin position="228"/>
        <end position="272"/>
    </location>
</feature>
<organism evidence="9 10">
    <name type="scientific">Musa balbisiana</name>
    <name type="common">Banana</name>
    <dbReference type="NCBI Taxonomy" id="52838"/>
    <lineage>
        <taxon>Eukaryota</taxon>
        <taxon>Viridiplantae</taxon>
        <taxon>Streptophyta</taxon>
        <taxon>Embryophyta</taxon>
        <taxon>Tracheophyta</taxon>
        <taxon>Spermatophyta</taxon>
        <taxon>Magnoliopsida</taxon>
        <taxon>Liliopsida</taxon>
        <taxon>Zingiberales</taxon>
        <taxon>Musaceae</taxon>
        <taxon>Musa</taxon>
    </lineage>
</organism>
<evidence type="ECO:0000313" key="10">
    <source>
        <dbReference type="Proteomes" id="UP000317650"/>
    </source>
</evidence>
<dbReference type="AlphaFoldDB" id="A0A4S8JDS8"/>
<feature type="short sequence motif" description="Bipartite nuclear localization signal" evidence="4">
    <location>
        <begin position="261"/>
        <end position="268"/>
    </location>
</feature>
<evidence type="ECO:0000256" key="6">
    <source>
        <dbReference type="SAM" id="MobiDB-lite"/>
    </source>
</evidence>
<feature type="domain" description="QLQ" evidence="7">
    <location>
        <begin position="159"/>
        <end position="194"/>
    </location>
</feature>
<dbReference type="Pfam" id="PF08880">
    <property type="entry name" value="QLQ"/>
    <property type="match status" value="1"/>
</dbReference>
<dbReference type="GO" id="GO:0005524">
    <property type="term" value="F:ATP binding"/>
    <property type="evidence" value="ECO:0007669"/>
    <property type="project" value="UniProtKB-UniRule"/>
</dbReference>
<dbReference type="STRING" id="52838.A0A4S8JDS8"/>
<evidence type="ECO:0000259" key="7">
    <source>
        <dbReference type="PROSITE" id="PS51666"/>
    </source>
</evidence>
<reference evidence="9 10" key="1">
    <citation type="journal article" date="2019" name="Nat. Plants">
        <title>Genome sequencing of Musa balbisiana reveals subgenome evolution and function divergence in polyploid bananas.</title>
        <authorList>
            <person name="Yao X."/>
        </authorList>
    </citation>
    <scope>NUCLEOTIDE SEQUENCE [LARGE SCALE GENOMIC DNA]</scope>
    <source>
        <strain evidence="10">cv. DH-PKW</strain>
        <tissue evidence="9">Leaves</tissue>
    </source>
</reference>
<keyword evidence="5" id="KW-0010">Activator</keyword>
<feature type="compositionally biased region" description="Low complexity" evidence="6">
    <location>
        <begin position="292"/>
        <end position="305"/>
    </location>
</feature>
<dbReference type="PROSITE" id="PS51667">
    <property type="entry name" value="WRC"/>
    <property type="match status" value="1"/>
</dbReference>
<dbReference type="InterPro" id="IPR014978">
    <property type="entry name" value="Gln-Leu-Gln_QLQ"/>
</dbReference>
<feature type="region of interest" description="Disordered" evidence="6">
    <location>
        <begin position="292"/>
        <end position="313"/>
    </location>
</feature>